<dbReference type="EMBL" id="BAABRU010000011">
    <property type="protein sequence ID" value="GAA5529386.1"/>
    <property type="molecule type" value="Genomic_DNA"/>
</dbReference>
<protein>
    <recommendedName>
        <fullName evidence="7">GtrA/DPMS transmembrane domain-containing protein</fullName>
    </recommendedName>
</protein>
<feature type="transmembrane region" description="Helical" evidence="6">
    <location>
        <begin position="36"/>
        <end position="57"/>
    </location>
</feature>
<keyword evidence="5 6" id="KW-0472">Membrane</keyword>
<dbReference type="Proteomes" id="UP001428290">
    <property type="component" value="Unassembled WGS sequence"/>
</dbReference>
<sequence>MTISMAENQQRWWRFALVGLSGTLVDVLVLSMLKMLGWATILANIVSYSVGIINNFWWNRRWTFASNNPDWLPQFLRFGAISLSALVINTLIVAVTEAPLNDLWQSHGYVLAKGVATMVGFAWNFSLNRIWTFNLEHEVVA</sequence>
<dbReference type="InterPro" id="IPR051401">
    <property type="entry name" value="GtrA_CellWall_Glycosyl"/>
</dbReference>
<name>A0ABP9X3G3_9CHLR</name>
<comment type="similarity">
    <text evidence="2">Belongs to the GtrA family.</text>
</comment>
<dbReference type="Pfam" id="PF04138">
    <property type="entry name" value="GtrA_DPMS_TM"/>
    <property type="match status" value="1"/>
</dbReference>
<evidence type="ECO:0000256" key="3">
    <source>
        <dbReference type="ARBA" id="ARBA00022692"/>
    </source>
</evidence>
<feature type="domain" description="GtrA/DPMS transmembrane" evidence="7">
    <location>
        <begin position="14"/>
        <end position="133"/>
    </location>
</feature>
<dbReference type="PANTHER" id="PTHR38459">
    <property type="entry name" value="PROPHAGE BACTOPRENOL-LINKED GLUCOSE TRANSLOCASE HOMOLOG"/>
    <property type="match status" value="1"/>
</dbReference>
<organism evidence="8 9">
    <name type="scientific">Herpetosiphon gulosus</name>
    <dbReference type="NCBI Taxonomy" id="1973496"/>
    <lineage>
        <taxon>Bacteria</taxon>
        <taxon>Bacillati</taxon>
        <taxon>Chloroflexota</taxon>
        <taxon>Chloroflexia</taxon>
        <taxon>Herpetosiphonales</taxon>
        <taxon>Herpetosiphonaceae</taxon>
        <taxon>Herpetosiphon</taxon>
    </lineage>
</organism>
<evidence type="ECO:0000256" key="6">
    <source>
        <dbReference type="SAM" id="Phobius"/>
    </source>
</evidence>
<reference evidence="8 9" key="1">
    <citation type="submission" date="2024-02" db="EMBL/GenBank/DDBJ databases">
        <title>Herpetosiphon gulosus NBRC 112829.</title>
        <authorList>
            <person name="Ichikawa N."/>
            <person name="Katano-Makiyama Y."/>
            <person name="Hidaka K."/>
        </authorList>
    </citation>
    <scope>NUCLEOTIDE SEQUENCE [LARGE SCALE GENOMIC DNA]</scope>
    <source>
        <strain evidence="8 9">NBRC 112829</strain>
    </source>
</reference>
<comment type="subcellular location">
    <subcellularLocation>
        <location evidence="1">Membrane</location>
        <topology evidence="1">Multi-pass membrane protein</topology>
    </subcellularLocation>
</comment>
<keyword evidence="9" id="KW-1185">Reference proteome</keyword>
<evidence type="ECO:0000313" key="8">
    <source>
        <dbReference type="EMBL" id="GAA5529386.1"/>
    </source>
</evidence>
<evidence type="ECO:0000256" key="4">
    <source>
        <dbReference type="ARBA" id="ARBA00022989"/>
    </source>
</evidence>
<evidence type="ECO:0000256" key="5">
    <source>
        <dbReference type="ARBA" id="ARBA00023136"/>
    </source>
</evidence>
<accession>A0ABP9X3G3</accession>
<evidence type="ECO:0000259" key="7">
    <source>
        <dbReference type="Pfam" id="PF04138"/>
    </source>
</evidence>
<dbReference type="RefSeq" id="WP_345723001.1">
    <property type="nucleotide sequence ID" value="NZ_BAABRU010000011.1"/>
</dbReference>
<keyword evidence="3 6" id="KW-0812">Transmembrane</keyword>
<feature type="transmembrane region" description="Helical" evidence="6">
    <location>
        <begin position="12"/>
        <end position="30"/>
    </location>
</feature>
<gene>
    <name evidence="8" type="ORF">Hgul01_03195</name>
</gene>
<evidence type="ECO:0000313" key="9">
    <source>
        <dbReference type="Proteomes" id="UP001428290"/>
    </source>
</evidence>
<feature type="transmembrane region" description="Helical" evidence="6">
    <location>
        <begin position="108"/>
        <end position="127"/>
    </location>
</feature>
<comment type="caution">
    <text evidence="8">The sequence shown here is derived from an EMBL/GenBank/DDBJ whole genome shotgun (WGS) entry which is preliminary data.</text>
</comment>
<dbReference type="PANTHER" id="PTHR38459:SF1">
    <property type="entry name" value="PROPHAGE BACTOPRENOL-LINKED GLUCOSE TRANSLOCASE HOMOLOG"/>
    <property type="match status" value="1"/>
</dbReference>
<feature type="transmembrane region" description="Helical" evidence="6">
    <location>
        <begin position="78"/>
        <end position="96"/>
    </location>
</feature>
<dbReference type="InterPro" id="IPR007267">
    <property type="entry name" value="GtrA_DPMS_TM"/>
</dbReference>
<proteinExistence type="inferred from homology"/>
<keyword evidence="4 6" id="KW-1133">Transmembrane helix</keyword>
<evidence type="ECO:0000256" key="2">
    <source>
        <dbReference type="ARBA" id="ARBA00009399"/>
    </source>
</evidence>
<evidence type="ECO:0000256" key="1">
    <source>
        <dbReference type="ARBA" id="ARBA00004141"/>
    </source>
</evidence>